<dbReference type="Pfam" id="PF10990">
    <property type="entry name" value="DUF2809"/>
    <property type="match status" value="1"/>
</dbReference>
<keyword evidence="2" id="KW-0812">Transmembrane</keyword>
<feature type="transmembrane region" description="Helical" evidence="2">
    <location>
        <begin position="97"/>
        <end position="118"/>
    </location>
</feature>
<feature type="transmembrane region" description="Helical" evidence="2">
    <location>
        <begin position="66"/>
        <end position="85"/>
    </location>
</feature>
<name>A0AA41U513_9MICO</name>
<evidence type="ECO:0000256" key="2">
    <source>
        <dbReference type="SAM" id="Phobius"/>
    </source>
</evidence>
<reference evidence="3" key="1">
    <citation type="submission" date="2022-01" db="EMBL/GenBank/DDBJ databases">
        <title>Antribacter sp. nov., isolated from Guizhou of China.</title>
        <authorList>
            <person name="Chengliang C."/>
            <person name="Ya Z."/>
        </authorList>
    </citation>
    <scope>NUCLEOTIDE SEQUENCE</scope>
    <source>
        <strain evidence="3">KLBMP 9083</strain>
    </source>
</reference>
<feature type="region of interest" description="Disordered" evidence="1">
    <location>
        <begin position="1"/>
        <end position="36"/>
    </location>
</feature>
<keyword evidence="4" id="KW-1185">Reference proteome</keyword>
<evidence type="ECO:0000313" key="4">
    <source>
        <dbReference type="Proteomes" id="UP001165405"/>
    </source>
</evidence>
<accession>A0AA41U513</accession>
<organism evidence="3 4">
    <name type="scientific">Antribacter soli</name>
    <dbReference type="NCBI Taxonomy" id="2910976"/>
    <lineage>
        <taxon>Bacteria</taxon>
        <taxon>Bacillati</taxon>
        <taxon>Actinomycetota</taxon>
        <taxon>Actinomycetes</taxon>
        <taxon>Micrococcales</taxon>
        <taxon>Promicromonosporaceae</taxon>
        <taxon>Antribacter</taxon>
    </lineage>
</organism>
<evidence type="ECO:0000313" key="3">
    <source>
        <dbReference type="EMBL" id="MCF4119548.1"/>
    </source>
</evidence>
<gene>
    <name evidence="3" type="ORF">L1785_00965</name>
</gene>
<feature type="transmembrane region" description="Helical" evidence="2">
    <location>
        <begin position="138"/>
        <end position="155"/>
    </location>
</feature>
<proteinExistence type="predicted"/>
<feature type="transmembrane region" description="Helical" evidence="2">
    <location>
        <begin position="42"/>
        <end position="60"/>
    </location>
</feature>
<dbReference type="AlphaFoldDB" id="A0AA41U513"/>
<evidence type="ECO:0000256" key="1">
    <source>
        <dbReference type="SAM" id="MobiDB-lite"/>
    </source>
</evidence>
<comment type="caution">
    <text evidence="3">The sequence shown here is derived from an EMBL/GenBank/DDBJ whole genome shotgun (WGS) entry which is preliminary data.</text>
</comment>
<feature type="compositionally biased region" description="Basic and acidic residues" evidence="1">
    <location>
        <begin position="1"/>
        <end position="32"/>
    </location>
</feature>
<keyword evidence="2" id="KW-0472">Membrane</keyword>
<keyword evidence="2" id="KW-1133">Transmembrane helix</keyword>
<dbReference type="RefSeq" id="WP_236087241.1">
    <property type="nucleotide sequence ID" value="NZ_JAKGSG010000005.1"/>
</dbReference>
<dbReference type="EMBL" id="JAKGSG010000005">
    <property type="protein sequence ID" value="MCF4119548.1"/>
    <property type="molecule type" value="Genomic_DNA"/>
</dbReference>
<sequence>MTEQEETTRDETTRDETTRDETTRDETTRDETPVLSASRTRLIPAGAAAVTLAAGLGARAALDGDVAKYAGDALYTVLVFWLVLLVSPRTRPVRAAVLAFGVSATIELFQLTGVPADLAQQSALARLVFGTTFNAPDLFWYLVGAVVVGVLWWGVRRRLDVSVPPVTGRDLGASHV</sequence>
<protein>
    <submittedName>
        <fullName evidence="3">DUF2809 domain-containing protein</fullName>
    </submittedName>
</protein>
<dbReference type="Proteomes" id="UP001165405">
    <property type="component" value="Unassembled WGS sequence"/>
</dbReference>
<dbReference type="InterPro" id="IPR021257">
    <property type="entry name" value="DUF2809"/>
</dbReference>